<dbReference type="EC" id="3.4.21.-" evidence="6"/>
<dbReference type="GO" id="GO:0004252">
    <property type="term" value="F:serine-type endopeptidase activity"/>
    <property type="evidence" value="ECO:0007669"/>
    <property type="project" value="UniProtKB-UniRule"/>
</dbReference>
<gene>
    <name evidence="9" type="ORF">NAEGRDRAFT_52886</name>
</gene>
<dbReference type="Pfam" id="PF00326">
    <property type="entry name" value="Peptidase_S9"/>
    <property type="match status" value="1"/>
</dbReference>
<dbReference type="AlphaFoldDB" id="D2VWU7"/>
<dbReference type="Proteomes" id="UP000006671">
    <property type="component" value="Unassembled WGS sequence"/>
</dbReference>
<organism evidence="10">
    <name type="scientific">Naegleria gruberi</name>
    <name type="common">Amoeba</name>
    <dbReference type="NCBI Taxonomy" id="5762"/>
    <lineage>
        <taxon>Eukaryota</taxon>
        <taxon>Discoba</taxon>
        <taxon>Heterolobosea</taxon>
        <taxon>Tetramitia</taxon>
        <taxon>Eutetramitia</taxon>
        <taxon>Vahlkampfiidae</taxon>
        <taxon>Naegleria</taxon>
    </lineage>
</organism>
<dbReference type="InterPro" id="IPR002470">
    <property type="entry name" value="Peptidase_S9A"/>
</dbReference>
<keyword evidence="2 6" id="KW-0645">Protease</keyword>
<evidence type="ECO:0000259" key="8">
    <source>
        <dbReference type="Pfam" id="PF02897"/>
    </source>
</evidence>
<dbReference type="InterPro" id="IPR051543">
    <property type="entry name" value="Serine_Peptidase_S9A"/>
</dbReference>
<evidence type="ECO:0000256" key="5">
    <source>
        <dbReference type="ARBA" id="ARBA00045448"/>
    </source>
</evidence>
<evidence type="ECO:0000256" key="4">
    <source>
        <dbReference type="ARBA" id="ARBA00022825"/>
    </source>
</evidence>
<protein>
    <recommendedName>
        <fullName evidence="6">Prolyl endopeptidase</fullName>
        <ecNumber evidence="6">3.4.21.-</ecNumber>
    </recommendedName>
</protein>
<keyword evidence="10" id="KW-1185">Reference proteome</keyword>
<comment type="similarity">
    <text evidence="1 6">Belongs to the peptidase S9A family.</text>
</comment>
<sequence>MLEEQSTENEEFIPMIKCEGIHDVPDVIPEIIVHRYEIHHTIEENHTPTSLNFVNNNRDEKVENSIQVLEHSDPYFWFREKEKVMDYIKSENTYQKTKMKPLKKLQDKIFNEIKNKIQQNNASVPYIWKDYYYYSRIQEDKQYKIYCRKSAMEKDAKEEILLDLNQIAQEFETEYLDLGFYDISPDQNIMAYSIDVDGDEYYEMYFKDLKSGKIIAEYISRDECLDTSFEFGTDSRTIIFVTCDEAHRPYKVYRKTLNVEEQVDNIEDCKRISLENECEMVYCDMNEKFNVAAYKTLTDEFIFIESISNNTCEYRYLRVDELPSGEFKLFANRERKEGIELYITHHKDHFYFWHNDEGFVNFKLFKTTVENPDLDNAPEFLPYNPDFYIESLVAFENHLAMFGRSEGVPKLVILDPNGEKQPKEVEFPEPSYDLGESENYIYESNLIRLTYSSFLTPETTYEYNMDTHEFKILKQEKVLGDFDKNNYVQKKLMVPSRDGKAKIPLHILYKKSSINGDIELDGSHPLLLYGYGAYSICNDASFSYSIFSLLDRGVIYAVSSVRGGSELGRDWYLQGKLLNKKNTFYDFIDSAEYLIQQGWTNPGKLAIEGGSAGGLLIGSVLCMRPEIFRAAILEVPFVDLISSMMDPSMPLCCTEYDEWGNPTIKKFYDYMIQYSPYDNIDCEENVNKPFPSILVDHALNDSRVQYWEGLKFVARLRHFQKTHSKPGLILCKTNMKQGHGGAAQRYEGYKELAFRFAFILSQIQ</sequence>
<name>D2VWU7_NAEGR</name>
<dbReference type="GeneID" id="8858587"/>
<dbReference type="EMBL" id="GG738905">
    <property type="protein sequence ID" value="EFC38756.1"/>
    <property type="molecule type" value="Genomic_DNA"/>
</dbReference>
<dbReference type="PANTHER" id="PTHR11757">
    <property type="entry name" value="PROTEASE FAMILY S9A OLIGOPEPTIDASE"/>
    <property type="match status" value="1"/>
</dbReference>
<evidence type="ECO:0000313" key="10">
    <source>
        <dbReference type="Proteomes" id="UP000006671"/>
    </source>
</evidence>
<evidence type="ECO:0000256" key="1">
    <source>
        <dbReference type="ARBA" id="ARBA00005228"/>
    </source>
</evidence>
<feature type="domain" description="Peptidase S9A N-terminal" evidence="8">
    <location>
        <begin position="58"/>
        <end position="475"/>
    </location>
</feature>
<evidence type="ECO:0000256" key="6">
    <source>
        <dbReference type="RuleBase" id="RU368024"/>
    </source>
</evidence>
<dbReference type="InterPro" id="IPR001375">
    <property type="entry name" value="Peptidase_S9_cat"/>
</dbReference>
<dbReference type="eggNOG" id="KOG2237">
    <property type="taxonomic scope" value="Eukaryota"/>
</dbReference>
<dbReference type="InterPro" id="IPR029058">
    <property type="entry name" value="AB_hydrolase_fold"/>
</dbReference>
<dbReference type="Pfam" id="PF02897">
    <property type="entry name" value="Peptidase_S9_N"/>
    <property type="match status" value="1"/>
</dbReference>
<keyword evidence="3 6" id="KW-0378">Hydrolase</keyword>
<dbReference type="SUPFAM" id="SSF53474">
    <property type="entry name" value="alpha/beta-Hydrolases"/>
    <property type="match status" value="1"/>
</dbReference>
<proteinExistence type="inferred from homology"/>
<dbReference type="OrthoDB" id="248387at2759"/>
<evidence type="ECO:0000313" key="9">
    <source>
        <dbReference type="EMBL" id="EFC38756.1"/>
    </source>
</evidence>
<dbReference type="InParanoid" id="D2VWU7"/>
<evidence type="ECO:0000259" key="7">
    <source>
        <dbReference type="Pfam" id="PF00326"/>
    </source>
</evidence>
<dbReference type="Gene3D" id="2.130.10.120">
    <property type="entry name" value="Prolyl oligopeptidase, N-terminal domain"/>
    <property type="match status" value="1"/>
</dbReference>
<dbReference type="PRINTS" id="PR00862">
    <property type="entry name" value="PROLIGOPTASE"/>
</dbReference>
<keyword evidence="4 6" id="KW-0720">Serine protease</keyword>
<dbReference type="KEGG" id="ngr:NAEGRDRAFT_52886"/>
<dbReference type="Gene3D" id="3.40.50.1820">
    <property type="entry name" value="alpha/beta hydrolase"/>
    <property type="match status" value="1"/>
</dbReference>
<dbReference type="RefSeq" id="XP_002671500.1">
    <property type="nucleotide sequence ID" value="XM_002671454.1"/>
</dbReference>
<comment type="function">
    <text evidence="5">Serine peptidase whose precise substrate specificity remains unclear. Does not cleave peptides after a arginine or lysine residue. Regulates trans-Golgi network morphology and sorting by regulating the membrane binding of the AP-1 complex. May play a role in the regulation of synaptic vesicle exocytosis.</text>
</comment>
<feature type="domain" description="Peptidase S9 prolyl oligopeptidase catalytic" evidence="7">
    <location>
        <begin position="541"/>
        <end position="763"/>
    </location>
</feature>
<dbReference type="GO" id="GO:0006508">
    <property type="term" value="P:proteolysis"/>
    <property type="evidence" value="ECO:0007669"/>
    <property type="project" value="UniProtKB-KW"/>
</dbReference>
<evidence type="ECO:0000256" key="3">
    <source>
        <dbReference type="ARBA" id="ARBA00022801"/>
    </source>
</evidence>
<dbReference type="PANTHER" id="PTHR11757:SF19">
    <property type="entry name" value="PROLYL ENDOPEPTIDASE-LIKE"/>
    <property type="match status" value="1"/>
</dbReference>
<accession>D2VWU7</accession>
<reference evidence="9 10" key="1">
    <citation type="journal article" date="2010" name="Cell">
        <title>The genome of Naegleria gruberi illuminates early eukaryotic versatility.</title>
        <authorList>
            <person name="Fritz-Laylin L.K."/>
            <person name="Prochnik S.E."/>
            <person name="Ginger M.L."/>
            <person name="Dacks J.B."/>
            <person name="Carpenter M.L."/>
            <person name="Field M.C."/>
            <person name="Kuo A."/>
            <person name="Paredez A."/>
            <person name="Chapman J."/>
            <person name="Pham J."/>
            <person name="Shu S."/>
            <person name="Neupane R."/>
            <person name="Cipriano M."/>
            <person name="Mancuso J."/>
            <person name="Tu H."/>
            <person name="Salamov A."/>
            <person name="Lindquist E."/>
            <person name="Shapiro H."/>
            <person name="Lucas S."/>
            <person name="Grigoriev I.V."/>
            <person name="Cande W.Z."/>
            <person name="Fulton C."/>
            <person name="Rokhsar D.S."/>
            <person name="Dawson S.C."/>
        </authorList>
    </citation>
    <scope>NUCLEOTIDE SEQUENCE [LARGE SCALE GENOMIC DNA]</scope>
    <source>
        <strain evidence="9 10">NEG-M</strain>
    </source>
</reference>
<dbReference type="OMA" id="FHEPAKY"/>
<dbReference type="InterPro" id="IPR023302">
    <property type="entry name" value="Pept_S9A_N"/>
</dbReference>
<evidence type="ECO:0000256" key="2">
    <source>
        <dbReference type="ARBA" id="ARBA00022670"/>
    </source>
</evidence>
<dbReference type="MEROPS" id="S09.010"/>
<dbReference type="SUPFAM" id="SSF50993">
    <property type="entry name" value="Peptidase/esterase 'gauge' domain"/>
    <property type="match status" value="1"/>
</dbReference>
<dbReference type="VEuPathDB" id="AmoebaDB:NAEGRDRAFT_52886"/>